<dbReference type="Pfam" id="PF04343">
    <property type="entry name" value="DUF488"/>
    <property type="match status" value="1"/>
</dbReference>
<dbReference type="PIRSF" id="PIRSF024492">
    <property type="entry name" value="UCP024492"/>
    <property type="match status" value="1"/>
</dbReference>
<reference evidence="2" key="1">
    <citation type="submission" date="2016-10" db="EMBL/GenBank/DDBJ databases">
        <authorList>
            <person name="Varghese N."/>
            <person name="Submissions S."/>
        </authorList>
    </citation>
    <scope>NUCLEOTIDE SEQUENCE [LARGE SCALE GENOMIC DNA]</scope>
    <source>
        <strain evidence="2">BL36</strain>
    </source>
</reference>
<evidence type="ECO:0000313" key="2">
    <source>
        <dbReference type="Proteomes" id="UP000199048"/>
    </source>
</evidence>
<keyword evidence="2" id="KW-1185">Reference proteome</keyword>
<dbReference type="EMBL" id="FOTK01000014">
    <property type="protein sequence ID" value="SFL92782.1"/>
    <property type="molecule type" value="Genomic_DNA"/>
</dbReference>
<sequence>MPVPQRESRPGPVSNLLFTIGYEGLDPERLTDALKSAGVAVLADVRAVANSRKRGFSKGALGTGLVEAGLGYAHLRSLGTPKSGREAARADDAVLMRKIYCEEVLDTAAGGVALDELAAMAKAAPTCLLCFERDPARCHRRVLAERLADRGFSVTDLFG</sequence>
<dbReference type="STRING" id="582667.SAMN05192568_101433"/>
<name>A0A1I4LP34_9HYPH</name>
<gene>
    <name evidence="1" type="ORF">SAMN05192568_101433</name>
</gene>
<dbReference type="InterPro" id="IPR014519">
    <property type="entry name" value="UCP024492"/>
</dbReference>
<protein>
    <recommendedName>
        <fullName evidence="3">DUF488 domain-containing protein</fullName>
    </recommendedName>
</protein>
<evidence type="ECO:0008006" key="3">
    <source>
        <dbReference type="Google" id="ProtNLM"/>
    </source>
</evidence>
<dbReference type="PANTHER" id="PTHR39337:SF1">
    <property type="entry name" value="BLR5642 PROTEIN"/>
    <property type="match status" value="1"/>
</dbReference>
<accession>A0A1I4LP34</accession>
<organism evidence="1 2">
    <name type="scientific">Methylobacterium pseudosasicola</name>
    <dbReference type="NCBI Taxonomy" id="582667"/>
    <lineage>
        <taxon>Bacteria</taxon>
        <taxon>Pseudomonadati</taxon>
        <taxon>Pseudomonadota</taxon>
        <taxon>Alphaproteobacteria</taxon>
        <taxon>Hyphomicrobiales</taxon>
        <taxon>Methylobacteriaceae</taxon>
        <taxon>Methylobacterium</taxon>
    </lineage>
</organism>
<dbReference type="InterPro" id="IPR007438">
    <property type="entry name" value="DUF488"/>
</dbReference>
<dbReference type="PANTHER" id="PTHR39337">
    <property type="entry name" value="BLR5642 PROTEIN"/>
    <property type="match status" value="1"/>
</dbReference>
<dbReference type="Proteomes" id="UP000199048">
    <property type="component" value="Unassembled WGS sequence"/>
</dbReference>
<proteinExistence type="predicted"/>
<dbReference type="AlphaFoldDB" id="A0A1I4LP34"/>
<evidence type="ECO:0000313" key="1">
    <source>
        <dbReference type="EMBL" id="SFL92782.1"/>
    </source>
</evidence>